<accession>A0AAU1UHH7</accession>
<dbReference type="EMBL" id="CP108195">
    <property type="protein sequence ID" value="WTS17295.1"/>
    <property type="molecule type" value="Genomic_DNA"/>
</dbReference>
<feature type="compositionally biased region" description="Polar residues" evidence="1">
    <location>
        <begin position="49"/>
        <end position="58"/>
    </location>
</feature>
<evidence type="ECO:0000313" key="2">
    <source>
        <dbReference type="EMBL" id="WTS17295.1"/>
    </source>
</evidence>
<evidence type="ECO:0000256" key="1">
    <source>
        <dbReference type="SAM" id="MobiDB-lite"/>
    </source>
</evidence>
<reference evidence="2" key="1">
    <citation type="submission" date="2022-10" db="EMBL/GenBank/DDBJ databases">
        <title>The complete genomes of actinobacterial strains from the NBC collection.</title>
        <authorList>
            <person name="Joergensen T.S."/>
            <person name="Alvarez Arevalo M."/>
            <person name="Sterndorff E.B."/>
            <person name="Faurdal D."/>
            <person name="Vuksanovic O."/>
            <person name="Mourched A.-S."/>
            <person name="Charusanti P."/>
            <person name="Shaw S."/>
            <person name="Blin K."/>
            <person name="Weber T."/>
        </authorList>
    </citation>
    <scope>NUCLEOTIDE SEQUENCE</scope>
    <source>
        <strain evidence="2">NBC_00119</strain>
    </source>
</reference>
<organism evidence="2">
    <name type="scientific">Streptomyces sp. NBC_00119</name>
    <dbReference type="NCBI Taxonomy" id="2975659"/>
    <lineage>
        <taxon>Bacteria</taxon>
        <taxon>Bacillati</taxon>
        <taxon>Actinomycetota</taxon>
        <taxon>Actinomycetes</taxon>
        <taxon>Kitasatosporales</taxon>
        <taxon>Streptomycetaceae</taxon>
        <taxon>Streptomyces</taxon>
    </lineage>
</organism>
<sequence>MWAAQHEAPIYSRLIQERGDIPAQVRAVAEQTLRDLERVMPAPLPRAMPTQQTHSPALNSGGLGSL</sequence>
<dbReference type="AlphaFoldDB" id="A0AAU1UHH7"/>
<gene>
    <name evidence="2" type="ORF">OHU69_43400</name>
</gene>
<feature type="region of interest" description="Disordered" evidence="1">
    <location>
        <begin position="44"/>
        <end position="66"/>
    </location>
</feature>
<protein>
    <submittedName>
        <fullName evidence="2">Uncharacterized protein</fullName>
    </submittedName>
</protein>
<proteinExistence type="predicted"/>
<name>A0AAU1UHH7_9ACTN</name>